<evidence type="ECO:0000256" key="15">
    <source>
        <dbReference type="ARBA" id="ARBA00074309"/>
    </source>
</evidence>
<keyword evidence="11 16" id="KW-0496">Mitochondrion</keyword>
<comment type="similarity">
    <text evidence="2 16">Belongs to the Tim44 family.</text>
</comment>
<keyword evidence="4" id="KW-0597">Phosphoprotein</keyword>
<comment type="subcellular location">
    <subcellularLocation>
        <location evidence="1">Mitochondrion inner membrane</location>
        <topology evidence="1">Peripheral membrane protein</topology>
        <orientation evidence="1">Matrix side</orientation>
    </subcellularLocation>
</comment>
<evidence type="ECO:0000256" key="9">
    <source>
        <dbReference type="ARBA" id="ARBA00022946"/>
    </source>
</evidence>
<evidence type="ECO:0000259" key="18">
    <source>
        <dbReference type="SMART" id="SM00978"/>
    </source>
</evidence>
<keyword evidence="8 16" id="KW-0653">Protein transport</keyword>
<proteinExistence type="inferred from homology"/>
<evidence type="ECO:0000256" key="16">
    <source>
        <dbReference type="PIRNR" id="PIRNR037871"/>
    </source>
</evidence>
<keyword evidence="10 16" id="KW-0811">Translocation</keyword>
<keyword evidence="9" id="KW-0809">Transit peptide</keyword>
<dbReference type="GO" id="GO:0005524">
    <property type="term" value="F:ATP binding"/>
    <property type="evidence" value="ECO:0007669"/>
    <property type="project" value="UniProtKB-KW"/>
</dbReference>
<dbReference type="InterPro" id="IPR039544">
    <property type="entry name" value="Tim44-like"/>
</dbReference>
<dbReference type="FunFam" id="3.10.450.240:FF:000001">
    <property type="entry name" value="Mitochondrial import inner membrane translocase subunit TIM44"/>
    <property type="match status" value="1"/>
</dbReference>
<sequence>MATFGHAFKVSKNSNISQVVRCCMCKHNIYKERRLHTVSFQSAQLYAQHLPSSYTQNGKPDIRFTQIRYNSGGGKNFFQNVFENIKRDFEKNKEMKESLKKFREEREKLEQSDALKQARKKFENIEKETSGLKESLKGVREKVSETFEEVQKSDIGKKAGEITEEIGKTAGKAAEKLSQSTQHISKTASYKTISQGVKAVKDEFDETTLSGATHYKPPAKLRMRSEFAMSSKEDRHVDADDESTGMVLHKDSKWYQSWQNFKDNNAYMNKVFDLKMKYDESDHLIVRGTRFFTDKMGQLFGGVFSKTELSDVLTEICKIEPDFDKERFLKMCEKEIIPNILEAIVRGDLTILKDWCYEAPFNALAAPIKEVKKAKYVMCSRVLDINNLDLAAGKMMEQGPVLVIMFQSQQIIVVKDQKGNVIEGDPDKIMRVTYVWALCRDQEELNPRAAWKLLDISAVTGSQFL</sequence>
<dbReference type="OrthoDB" id="10265990at2759"/>
<dbReference type="PIRSF" id="PIRSF037871">
    <property type="entry name" value="TIM44"/>
    <property type="match status" value="1"/>
</dbReference>
<gene>
    <name evidence="19" type="ORF">MCOR_20493</name>
</gene>
<reference evidence="19 20" key="1">
    <citation type="submission" date="2020-06" db="EMBL/GenBank/DDBJ databases">
        <authorList>
            <person name="Li R."/>
            <person name="Bekaert M."/>
        </authorList>
    </citation>
    <scope>NUCLEOTIDE SEQUENCE [LARGE SCALE GENOMIC DNA]</scope>
    <source>
        <strain evidence="20">wild</strain>
    </source>
</reference>
<evidence type="ECO:0000256" key="2">
    <source>
        <dbReference type="ARBA" id="ARBA00009597"/>
    </source>
</evidence>
<dbReference type="InterPro" id="IPR017303">
    <property type="entry name" value="Tim44"/>
</dbReference>
<evidence type="ECO:0000256" key="17">
    <source>
        <dbReference type="SAM" id="Coils"/>
    </source>
</evidence>
<dbReference type="Gene3D" id="3.10.450.240">
    <property type="match status" value="1"/>
</dbReference>
<dbReference type="EMBL" id="CACVKT020003670">
    <property type="protein sequence ID" value="CAC5384892.1"/>
    <property type="molecule type" value="Genomic_DNA"/>
</dbReference>
<dbReference type="PANTHER" id="PTHR10721">
    <property type="entry name" value="MITOCHONDRIAL IMPORT INNER MEMBRANE TRANSLOCASE SUBUNIT TIM44"/>
    <property type="match status" value="1"/>
</dbReference>
<evidence type="ECO:0000313" key="20">
    <source>
        <dbReference type="Proteomes" id="UP000507470"/>
    </source>
</evidence>
<dbReference type="InterPro" id="IPR032710">
    <property type="entry name" value="NTF2-like_dom_sf"/>
</dbReference>
<keyword evidence="12 16" id="KW-0472">Membrane</keyword>
<dbReference type="GO" id="GO:0051087">
    <property type="term" value="F:protein-folding chaperone binding"/>
    <property type="evidence" value="ECO:0007669"/>
    <property type="project" value="InterPro"/>
</dbReference>
<accession>A0A6J8BMK7</accession>
<dbReference type="SMART" id="SM00978">
    <property type="entry name" value="Tim44"/>
    <property type="match status" value="1"/>
</dbReference>
<keyword evidence="5" id="KW-0547">Nucleotide-binding</keyword>
<organism evidence="19 20">
    <name type="scientific">Mytilus coruscus</name>
    <name type="common">Sea mussel</name>
    <dbReference type="NCBI Taxonomy" id="42192"/>
    <lineage>
        <taxon>Eukaryota</taxon>
        <taxon>Metazoa</taxon>
        <taxon>Spiralia</taxon>
        <taxon>Lophotrochozoa</taxon>
        <taxon>Mollusca</taxon>
        <taxon>Bivalvia</taxon>
        <taxon>Autobranchia</taxon>
        <taxon>Pteriomorphia</taxon>
        <taxon>Mytilida</taxon>
        <taxon>Mytiloidea</taxon>
        <taxon>Mytilidae</taxon>
        <taxon>Mytilinae</taxon>
        <taxon>Mytilus</taxon>
    </lineage>
</organism>
<evidence type="ECO:0000256" key="1">
    <source>
        <dbReference type="ARBA" id="ARBA00004443"/>
    </source>
</evidence>
<feature type="domain" description="Tim44-like" evidence="18">
    <location>
        <begin position="309"/>
        <end position="458"/>
    </location>
</feature>
<dbReference type="Proteomes" id="UP000507470">
    <property type="component" value="Unassembled WGS sequence"/>
</dbReference>
<dbReference type="SUPFAM" id="SSF54427">
    <property type="entry name" value="NTF2-like"/>
    <property type="match status" value="1"/>
</dbReference>
<comment type="subunit">
    <text evidence="14">Probable component of the PAM complex at least composed of a mitochondrial HSP70 protein, GRPEL1 or GRPEL2, TIMM44, TIMM16/PAM16 and TIMM14/DNAJC19. The complex interacts with the TIMM23 component of the TIM23 complex. Interacts with SLC25A4/ANT1 and SLC25A5/ANT2; leading to inhibit the presequence translocase TIMM23, thereby promoting stabilization of PINK1.</text>
</comment>
<dbReference type="AlphaFoldDB" id="A0A6J8BMK7"/>
<dbReference type="InterPro" id="IPR007379">
    <property type="entry name" value="Tim44-like_dom"/>
</dbReference>
<name>A0A6J8BMK7_MYTCO</name>
<dbReference type="Pfam" id="PF04280">
    <property type="entry name" value="Tim44"/>
    <property type="match status" value="1"/>
</dbReference>
<keyword evidence="6 16" id="KW-0999">Mitochondrion inner membrane</keyword>
<evidence type="ECO:0000256" key="7">
    <source>
        <dbReference type="ARBA" id="ARBA00022840"/>
    </source>
</evidence>
<evidence type="ECO:0000256" key="4">
    <source>
        <dbReference type="ARBA" id="ARBA00022553"/>
    </source>
</evidence>
<keyword evidence="17" id="KW-0175">Coiled coil</keyword>
<evidence type="ECO:0000256" key="5">
    <source>
        <dbReference type="ARBA" id="ARBA00022741"/>
    </source>
</evidence>
<comment type="function">
    <text evidence="13">Essential component of the PAM complex, a complex required for the translocation of transit peptide-containing proteins from the inner membrane into the mitochondrial matrix in an ATP-dependent manner. Recruits mitochondrial HSP70 to drive protein translocation into the matrix using ATP as an energy source.</text>
</comment>
<dbReference type="GO" id="GO:0005743">
    <property type="term" value="C:mitochondrial inner membrane"/>
    <property type="evidence" value="ECO:0007669"/>
    <property type="project" value="UniProtKB-SubCell"/>
</dbReference>
<evidence type="ECO:0000256" key="8">
    <source>
        <dbReference type="ARBA" id="ARBA00022927"/>
    </source>
</evidence>
<evidence type="ECO:0000256" key="6">
    <source>
        <dbReference type="ARBA" id="ARBA00022792"/>
    </source>
</evidence>
<evidence type="ECO:0000256" key="11">
    <source>
        <dbReference type="ARBA" id="ARBA00023128"/>
    </source>
</evidence>
<evidence type="ECO:0000313" key="19">
    <source>
        <dbReference type="EMBL" id="CAC5384892.1"/>
    </source>
</evidence>
<evidence type="ECO:0000256" key="10">
    <source>
        <dbReference type="ARBA" id="ARBA00023010"/>
    </source>
</evidence>
<keyword evidence="7" id="KW-0067">ATP-binding</keyword>
<protein>
    <recommendedName>
        <fullName evidence="15 16">Mitochondrial import inner membrane translocase subunit TIM44</fullName>
    </recommendedName>
</protein>
<feature type="coiled-coil region" evidence="17">
    <location>
        <begin position="85"/>
        <end position="135"/>
    </location>
</feature>
<evidence type="ECO:0000256" key="14">
    <source>
        <dbReference type="ARBA" id="ARBA00063163"/>
    </source>
</evidence>
<evidence type="ECO:0000256" key="12">
    <source>
        <dbReference type="ARBA" id="ARBA00023136"/>
    </source>
</evidence>
<dbReference type="PANTHER" id="PTHR10721:SF1">
    <property type="entry name" value="MITOCHONDRIAL IMPORT INNER MEMBRANE TRANSLOCASE SUBUNIT TIM44"/>
    <property type="match status" value="1"/>
</dbReference>
<evidence type="ECO:0000256" key="3">
    <source>
        <dbReference type="ARBA" id="ARBA00022448"/>
    </source>
</evidence>
<evidence type="ECO:0000256" key="13">
    <source>
        <dbReference type="ARBA" id="ARBA00057148"/>
    </source>
</evidence>
<dbReference type="GO" id="GO:0030150">
    <property type="term" value="P:protein import into mitochondrial matrix"/>
    <property type="evidence" value="ECO:0007669"/>
    <property type="project" value="InterPro"/>
</dbReference>
<keyword evidence="3 16" id="KW-0813">Transport</keyword>
<keyword evidence="20" id="KW-1185">Reference proteome</keyword>